<protein>
    <recommendedName>
        <fullName evidence="4">Recombinase domain-containing protein</fullName>
    </recommendedName>
</protein>
<dbReference type="GO" id="GO:0000150">
    <property type="term" value="F:DNA strand exchange activity"/>
    <property type="evidence" value="ECO:0007669"/>
    <property type="project" value="InterPro"/>
</dbReference>
<evidence type="ECO:0000256" key="3">
    <source>
        <dbReference type="SAM" id="Coils"/>
    </source>
</evidence>
<proteinExistence type="predicted"/>
<evidence type="ECO:0000313" key="6">
    <source>
        <dbReference type="Proteomes" id="UP000551616"/>
    </source>
</evidence>
<keyword evidence="3" id="KW-0175">Coiled coil</keyword>
<evidence type="ECO:0000256" key="2">
    <source>
        <dbReference type="ARBA" id="ARBA00023172"/>
    </source>
</evidence>
<gene>
    <name evidence="5" type="ORF">HOV93_50540</name>
</gene>
<dbReference type="InterPro" id="IPR050639">
    <property type="entry name" value="SSR_resolvase"/>
</dbReference>
<reference evidence="5 6" key="1">
    <citation type="submission" date="2020-05" db="EMBL/GenBank/DDBJ databases">
        <title>Bremerella alba sp. nov., a novel planctomycete isolated from the surface of the macroalga Fucus spiralis.</title>
        <authorList>
            <person name="Godinho O."/>
            <person name="Botelho R."/>
            <person name="Albuquerque L."/>
            <person name="Wiegand S."/>
            <person name="Da Costa M.S."/>
            <person name="Lobo-Da-Cunha A."/>
            <person name="Jogler C."/>
            <person name="Lage O.M."/>
        </authorList>
    </citation>
    <scope>NUCLEOTIDE SEQUENCE [LARGE SCALE GENOMIC DNA]</scope>
    <source>
        <strain evidence="5 6">FF15</strain>
    </source>
</reference>
<keyword evidence="2" id="KW-0233">DNA recombination</keyword>
<dbReference type="Pfam" id="PF07508">
    <property type="entry name" value="Recombinase"/>
    <property type="match status" value="1"/>
</dbReference>
<evidence type="ECO:0000256" key="1">
    <source>
        <dbReference type="ARBA" id="ARBA00023125"/>
    </source>
</evidence>
<comment type="caution">
    <text evidence="5">The sequence shown here is derived from an EMBL/GenBank/DDBJ whole genome shotgun (WGS) entry which is preliminary data.</text>
</comment>
<keyword evidence="1" id="KW-0238">DNA-binding</keyword>
<dbReference type="AlphaFoldDB" id="A0A7V9A9Z0"/>
<dbReference type="InterPro" id="IPR038109">
    <property type="entry name" value="DNA_bind_recomb_sf"/>
</dbReference>
<dbReference type="Proteomes" id="UP000551616">
    <property type="component" value="Unassembled WGS sequence"/>
</dbReference>
<feature type="coiled-coil region" evidence="3">
    <location>
        <begin position="208"/>
        <end position="262"/>
    </location>
</feature>
<accession>A0A7V9A9Z0</accession>
<dbReference type="EMBL" id="JABRWO010000021">
    <property type="protein sequence ID" value="MBA2117848.1"/>
    <property type="molecule type" value="Genomic_DNA"/>
</dbReference>
<dbReference type="PANTHER" id="PTHR30461">
    <property type="entry name" value="DNA-INVERTASE FROM LAMBDOID PROPHAGE"/>
    <property type="match status" value="1"/>
</dbReference>
<evidence type="ECO:0000313" key="5">
    <source>
        <dbReference type="EMBL" id="MBA2117848.1"/>
    </source>
</evidence>
<dbReference type="InterPro" id="IPR011109">
    <property type="entry name" value="DNA_bind_recombinase_dom"/>
</dbReference>
<dbReference type="PANTHER" id="PTHR30461:SF2">
    <property type="entry name" value="SERINE RECOMBINASE PINE-RELATED"/>
    <property type="match status" value="1"/>
</dbReference>
<evidence type="ECO:0000259" key="4">
    <source>
        <dbReference type="Pfam" id="PF07508"/>
    </source>
</evidence>
<keyword evidence="6" id="KW-1185">Reference proteome</keyword>
<sequence>MSYSEVVDWLNAKKVPTGRYVSSNRWTVSTLRNLVYNPLLKGVRVRNRVKSKRINKTGTTQIVKAAPDELLERHCPHLAFVEAHRYDALIRFLDKKNAGYRRKKVDGRDPRAMVPKKRTRFPGQQVFCAVCGHPMRWGGHGQVDRFVCKGAKEYRCWQSGTFDGNLASKKILTAVFQAIEELPDFAEHLQSQIIMQSRALTDSRASEKEQIQKRIDQLNREMGNLIQFVKRGKHSDAVMKEIAETEKQLDETSFELQELEARPSLVPKLPSSDKVRELAMDAITTGLDCPYKMSRVMRPLIPRIEAYPMRLCDGGPVVIRAKFQLNLCNLIPGMKDLFSAREAMTRTMEVDLFEPVQRELFREQIVKLRRTGMYQRDIAAQLGITQPAVQNALKLQDAMDTSGLKDPYVSVTEAPADLGRMRRHRHRRFEFQRYDPDS</sequence>
<organism evidence="5 6">
    <name type="scientific">Bremerella alba</name>
    <dbReference type="NCBI Taxonomy" id="980252"/>
    <lineage>
        <taxon>Bacteria</taxon>
        <taxon>Pseudomonadati</taxon>
        <taxon>Planctomycetota</taxon>
        <taxon>Planctomycetia</taxon>
        <taxon>Pirellulales</taxon>
        <taxon>Pirellulaceae</taxon>
        <taxon>Bremerella</taxon>
    </lineage>
</organism>
<feature type="domain" description="Recombinase" evidence="4">
    <location>
        <begin position="2"/>
        <end position="66"/>
    </location>
</feature>
<dbReference type="Gene3D" id="3.90.1750.20">
    <property type="entry name" value="Putative Large Serine Recombinase, Chain B, Domain 2"/>
    <property type="match status" value="1"/>
</dbReference>
<name>A0A7V9A9Z0_9BACT</name>
<dbReference type="GO" id="GO:0003677">
    <property type="term" value="F:DNA binding"/>
    <property type="evidence" value="ECO:0007669"/>
    <property type="project" value="UniProtKB-KW"/>
</dbReference>